<accession>A0A2T1C1U9</accession>
<organism evidence="2 3">
    <name type="scientific">Merismopedia glauca CCAP 1448/3</name>
    <dbReference type="NCBI Taxonomy" id="1296344"/>
    <lineage>
        <taxon>Bacteria</taxon>
        <taxon>Bacillati</taxon>
        <taxon>Cyanobacteriota</taxon>
        <taxon>Cyanophyceae</taxon>
        <taxon>Synechococcales</taxon>
        <taxon>Merismopediaceae</taxon>
        <taxon>Merismopedia</taxon>
    </lineage>
</organism>
<dbReference type="OrthoDB" id="466365at2"/>
<dbReference type="RefSeq" id="WP_106289390.1">
    <property type="nucleotide sequence ID" value="NZ_CAWNTC010000094.1"/>
</dbReference>
<protein>
    <submittedName>
        <fullName evidence="2">Uncharacterized protein</fullName>
    </submittedName>
</protein>
<feature type="transmembrane region" description="Helical" evidence="1">
    <location>
        <begin position="28"/>
        <end position="46"/>
    </location>
</feature>
<dbReference type="AlphaFoldDB" id="A0A2T1C1U9"/>
<sequence length="70" mass="7917">MKVWIATFILLFAIAELFEWLQKFSLPLPIYILGGALLAIASNYQYRGSFPFSISSYKQQLPGSQSPEDT</sequence>
<reference evidence="2 3" key="1">
    <citation type="submission" date="2018-02" db="EMBL/GenBank/DDBJ databases">
        <authorList>
            <person name="Cohen D.B."/>
            <person name="Kent A.D."/>
        </authorList>
    </citation>
    <scope>NUCLEOTIDE SEQUENCE [LARGE SCALE GENOMIC DNA]</scope>
    <source>
        <strain evidence="2 3">CCAP 1448/3</strain>
    </source>
</reference>
<keyword evidence="1" id="KW-1133">Transmembrane helix</keyword>
<keyword evidence="3" id="KW-1185">Reference proteome</keyword>
<comment type="caution">
    <text evidence="2">The sequence shown here is derived from an EMBL/GenBank/DDBJ whole genome shotgun (WGS) entry which is preliminary data.</text>
</comment>
<dbReference type="Proteomes" id="UP000238762">
    <property type="component" value="Unassembled WGS sequence"/>
</dbReference>
<proteinExistence type="predicted"/>
<keyword evidence="1" id="KW-0812">Transmembrane</keyword>
<keyword evidence="1" id="KW-0472">Membrane</keyword>
<gene>
    <name evidence="2" type="ORF">C7B64_14560</name>
</gene>
<name>A0A2T1C1U9_9CYAN</name>
<evidence type="ECO:0000256" key="1">
    <source>
        <dbReference type="SAM" id="Phobius"/>
    </source>
</evidence>
<evidence type="ECO:0000313" key="3">
    <source>
        <dbReference type="Proteomes" id="UP000238762"/>
    </source>
</evidence>
<reference evidence="2 3" key="2">
    <citation type="submission" date="2018-03" db="EMBL/GenBank/DDBJ databases">
        <title>The ancient ancestry and fast evolution of plastids.</title>
        <authorList>
            <person name="Moore K.R."/>
            <person name="Magnabosco C."/>
            <person name="Momper L."/>
            <person name="Gold D.A."/>
            <person name="Bosak T."/>
            <person name="Fournier G.P."/>
        </authorList>
    </citation>
    <scope>NUCLEOTIDE SEQUENCE [LARGE SCALE GENOMIC DNA]</scope>
    <source>
        <strain evidence="2 3">CCAP 1448/3</strain>
    </source>
</reference>
<evidence type="ECO:0000313" key="2">
    <source>
        <dbReference type="EMBL" id="PSB02148.1"/>
    </source>
</evidence>
<dbReference type="EMBL" id="PVWJ01000071">
    <property type="protein sequence ID" value="PSB02148.1"/>
    <property type="molecule type" value="Genomic_DNA"/>
</dbReference>